<gene>
    <name evidence="2" type="ORF">ALQ64_100169</name>
</gene>
<dbReference type="SUPFAM" id="SSF50475">
    <property type="entry name" value="FMN-binding split barrel"/>
    <property type="match status" value="1"/>
</dbReference>
<dbReference type="EMBL" id="RBOW01000261">
    <property type="protein sequence ID" value="RMN36620.1"/>
    <property type="molecule type" value="Genomic_DNA"/>
</dbReference>
<name>A0A3M3LMR8_PSECA</name>
<dbReference type="Pfam" id="PF04299">
    <property type="entry name" value="FMN_bind_2"/>
    <property type="match status" value="1"/>
</dbReference>
<evidence type="ECO:0000256" key="1">
    <source>
        <dbReference type="SAM" id="MobiDB-lite"/>
    </source>
</evidence>
<reference evidence="2 3" key="1">
    <citation type="submission" date="2018-08" db="EMBL/GenBank/DDBJ databases">
        <title>Recombination of ecologically and evolutionarily significant loci maintains genetic cohesion in the Pseudomonas syringae species complex.</title>
        <authorList>
            <person name="Dillon M."/>
            <person name="Thakur S."/>
            <person name="Almeida R.N.D."/>
            <person name="Weir B.S."/>
            <person name="Guttman D.S."/>
        </authorList>
    </citation>
    <scope>NUCLEOTIDE SEQUENCE [LARGE SCALE GENOMIC DNA]</scope>
    <source>
        <strain evidence="2 3">ICMP 2821</strain>
    </source>
</reference>
<sequence>MPTGRQPNSPAQTAVENLLAQNLVKLLAQPVTRVQFNTGERGRKRGEVGGHAIGPTESVRNGSYNRPMDRLGFRHSLRETAMYTPAAFKDNDTPRLHEQIEQTRLAILVTHGEDGLQATHLPLLLRPDQGAFGTLYGHLAKANPQVQQLNAGVEAMVIFPGADTYISPAYYPSKAEHGKVVPTWNYLAVHAYGDAECFTDPERLHRLVGELTDRHESGRAQPWSINDAPADYIASMLGAIVGFALPVQRLQGKRKLSQNRDARDIAGVRDGLAASAELNDQQIARLMS</sequence>
<dbReference type="AlphaFoldDB" id="A0A3M3LMR8"/>
<dbReference type="InterPro" id="IPR012349">
    <property type="entry name" value="Split_barrel_FMN-bd"/>
</dbReference>
<feature type="region of interest" description="Disordered" evidence="1">
    <location>
        <begin position="41"/>
        <end position="67"/>
    </location>
</feature>
<dbReference type="InterPro" id="IPR007396">
    <property type="entry name" value="TR_PAI2-type"/>
</dbReference>
<dbReference type="PANTHER" id="PTHR35802:SF1">
    <property type="entry name" value="PROTEASE SYNTHASE AND SPORULATION PROTEIN PAI 2"/>
    <property type="match status" value="1"/>
</dbReference>
<organism evidence="2 3">
    <name type="scientific">Pseudomonas cannabina</name>
    <dbReference type="NCBI Taxonomy" id="86840"/>
    <lineage>
        <taxon>Bacteria</taxon>
        <taxon>Pseudomonadati</taxon>
        <taxon>Pseudomonadota</taxon>
        <taxon>Gammaproteobacteria</taxon>
        <taxon>Pseudomonadales</taxon>
        <taxon>Pseudomonadaceae</taxon>
        <taxon>Pseudomonas</taxon>
    </lineage>
</organism>
<evidence type="ECO:0000313" key="2">
    <source>
        <dbReference type="EMBL" id="RMN36620.1"/>
    </source>
</evidence>
<dbReference type="Gene3D" id="2.30.110.10">
    <property type="entry name" value="Electron Transport, Fmn-binding Protein, Chain A"/>
    <property type="match status" value="1"/>
</dbReference>
<evidence type="ECO:0000313" key="3">
    <source>
        <dbReference type="Proteomes" id="UP000281372"/>
    </source>
</evidence>
<proteinExistence type="predicted"/>
<protein>
    <submittedName>
        <fullName evidence="2">Negative transcriptional regulator</fullName>
    </submittedName>
</protein>
<dbReference type="Proteomes" id="UP000281372">
    <property type="component" value="Unassembled WGS sequence"/>
</dbReference>
<dbReference type="PANTHER" id="PTHR35802">
    <property type="entry name" value="PROTEASE SYNTHASE AND SPORULATION PROTEIN PAI 2"/>
    <property type="match status" value="1"/>
</dbReference>
<accession>A0A3M3LMR8</accession>
<comment type="caution">
    <text evidence="2">The sequence shown here is derived from an EMBL/GenBank/DDBJ whole genome shotgun (WGS) entry which is preliminary data.</text>
</comment>